<keyword evidence="2" id="KW-1185">Reference proteome</keyword>
<proteinExistence type="predicted"/>
<dbReference type="RefSeq" id="WP_390251512.1">
    <property type="nucleotide sequence ID" value="NZ_JBHSDT010000004.1"/>
</dbReference>
<protein>
    <submittedName>
        <fullName evidence="1">Uncharacterized protein</fullName>
    </submittedName>
</protein>
<dbReference type="Pfam" id="PF26325">
    <property type="entry name" value="YhjD"/>
    <property type="match status" value="1"/>
</dbReference>
<gene>
    <name evidence="1" type="ORF">ACFOY7_08950</name>
</gene>
<dbReference type="Proteomes" id="UP001595882">
    <property type="component" value="Unassembled WGS sequence"/>
</dbReference>
<evidence type="ECO:0000313" key="1">
    <source>
        <dbReference type="EMBL" id="MFC4403204.1"/>
    </source>
</evidence>
<dbReference type="EMBL" id="JBHSDT010000004">
    <property type="protein sequence ID" value="MFC4403204.1"/>
    <property type="molecule type" value="Genomic_DNA"/>
</dbReference>
<accession>A0ABV8WUS2</accession>
<organism evidence="1 2">
    <name type="scientific">Gracilibacillus xinjiangensis</name>
    <dbReference type="NCBI Taxonomy" id="1193282"/>
    <lineage>
        <taxon>Bacteria</taxon>
        <taxon>Bacillati</taxon>
        <taxon>Bacillota</taxon>
        <taxon>Bacilli</taxon>
        <taxon>Bacillales</taxon>
        <taxon>Bacillaceae</taxon>
        <taxon>Gracilibacillus</taxon>
    </lineage>
</organism>
<sequence length="133" mass="16256">MRYLEEHEWKLASRFLFMSMALRVIKHDLTQLQQNTPFKINEPYIALLKQIEKKATNERRNLQKQMYKEKIQVITAEKKESFTTYLFICKGREEKRNYFNPAIRKKVESILNEWFLEEKERDDKPEKKEPLSL</sequence>
<name>A0ABV8WUS2_9BACI</name>
<evidence type="ECO:0000313" key="2">
    <source>
        <dbReference type="Proteomes" id="UP001595882"/>
    </source>
</evidence>
<comment type="caution">
    <text evidence="1">The sequence shown here is derived from an EMBL/GenBank/DDBJ whole genome shotgun (WGS) entry which is preliminary data.</text>
</comment>
<reference evidence="2" key="1">
    <citation type="journal article" date="2019" name="Int. J. Syst. Evol. Microbiol.">
        <title>The Global Catalogue of Microorganisms (GCM) 10K type strain sequencing project: providing services to taxonomists for standard genome sequencing and annotation.</title>
        <authorList>
            <consortium name="The Broad Institute Genomics Platform"/>
            <consortium name="The Broad Institute Genome Sequencing Center for Infectious Disease"/>
            <person name="Wu L."/>
            <person name="Ma J."/>
        </authorList>
    </citation>
    <scope>NUCLEOTIDE SEQUENCE [LARGE SCALE GENOMIC DNA]</scope>
    <source>
        <strain evidence="2">CCUG 37865</strain>
    </source>
</reference>
<dbReference type="InterPro" id="IPR058600">
    <property type="entry name" value="YhjD-like"/>
</dbReference>